<dbReference type="OrthoDB" id="192739at2"/>
<dbReference type="PROSITE" id="PS00934">
    <property type="entry name" value="GLYOXALASE_I_1"/>
    <property type="match status" value="1"/>
</dbReference>
<organism evidence="3 4">
    <name type="scientific">Planifilum fulgidum</name>
    <dbReference type="NCBI Taxonomy" id="201973"/>
    <lineage>
        <taxon>Bacteria</taxon>
        <taxon>Bacillati</taxon>
        <taxon>Bacillota</taxon>
        <taxon>Bacilli</taxon>
        <taxon>Bacillales</taxon>
        <taxon>Thermoactinomycetaceae</taxon>
        <taxon>Planifilum</taxon>
    </lineage>
</organism>
<evidence type="ECO:0000259" key="2">
    <source>
        <dbReference type="PROSITE" id="PS51819"/>
    </source>
</evidence>
<dbReference type="PROSITE" id="PS51819">
    <property type="entry name" value="VOC"/>
    <property type="match status" value="1"/>
</dbReference>
<evidence type="ECO:0000313" key="4">
    <source>
        <dbReference type="Proteomes" id="UP000198661"/>
    </source>
</evidence>
<keyword evidence="3" id="KW-0808">Transferase</keyword>
<evidence type="ECO:0000256" key="1">
    <source>
        <dbReference type="ARBA" id="ARBA00022723"/>
    </source>
</evidence>
<dbReference type="GO" id="GO:0004462">
    <property type="term" value="F:lactoylglutathione lyase activity"/>
    <property type="evidence" value="ECO:0007669"/>
    <property type="project" value="InterPro"/>
</dbReference>
<proteinExistence type="predicted"/>
<dbReference type="InterPro" id="IPR018146">
    <property type="entry name" value="Glyoxalase_1_CS"/>
</dbReference>
<protein>
    <submittedName>
        <fullName evidence="3">Metallothiol transferase</fullName>
    </submittedName>
</protein>
<sequence length="132" mass="14804">MKVKGFNHVTIRVSDLEKSLGFYRDLLGMKLVHRGRTDAYLEWGTAWVALVEKKAQAGDQGGNSGFGVDHVAFSIDEEDFDEAARRLEESGVRIVRGPVRRGVGRSINFLDPDGTQLELHTSNLQERMTVWS</sequence>
<dbReference type="STRING" id="201973.SAMN04488025_10628"/>
<evidence type="ECO:0000313" key="3">
    <source>
        <dbReference type="EMBL" id="SFF82583.1"/>
    </source>
</evidence>
<dbReference type="SUPFAM" id="SSF54593">
    <property type="entry name" value="Glyoxalase/Bleomycin resistance protein/Dihydroxybiphenyl dioxygenase"/>
    <property type="match status" value="1"/>
</dbReference>
<dbReference type="GO" id="GO:0016740">
    <property type="term" value="F:transferase activity"/>
    <property type="evidence" value="ECO:0007669"/>
    <property type="project" value="UniProtKB-KW"/>
</dbReference>
<dbReference type="Proteomes" id="UP000198661">
    <property type="component" value="Unassembled WGS sequence"/>
</dbReference>
<dbReference type="Gene3D" id="3.10.180.10">
    <property type="entry name" value="2,3-Dihydroxybiphenyl 1,2-Dioxygenase, domain 1"/>
    <property type="match status" value="1"/>
</dbReference>
<name>A0A1I2LTW5_9BACL</name>
<feature type="domain" description="VOC" evidence="2">
    <location>
        <begin position="5"/>
        <end position="122"/>
    </location>
</feature>
<keyword evidence="4" id="KW-1185">Reference proteome</keyword>
<dbReference type="PANTHER" id="PTHR21366">
    <property type="entry name" value="GLYOXALASE FAMILY PROTEIN"/>
    <property type="match status" value="1"/>
</dbReference>
<dbReference type="PANTHER" id="PTHR21366:SF31">
    <property type="entry name" value="METALLOTHIOL TRANSFERASE FOSB"/>
    <property type="match status" value="1"/>
</dbReference>
<dbReference type="InterPro" id="IPR050383">
    <property type="entry name" value="GlyoxalaseI/FosfomycinResist"/>
</dbReference>
<dbReference type="RefSeq" id="WP_092036435.1">
    <property type="nucleotide sequence ID" value="NZ_FOOK01000006.1"/>
</dbReference>
<dbReference type="Pfam" id="PF00903">
    <property type="entry name" value="Glyoxalase"/>
    <property type="match status" value="1"/>
</dbReference>
<keyword evidence="1" id="KW-0479">Metal-binding</keyword>
<dbReference type="InterPro" id="IPR004360">
    <property type="entry name" value="Glyas_Fos-R_dOase_dom"/>
</dbReference>
<dbReference type="AlphaFoldDB" id="A0A1I2LTW5"/>
<reference evidence="3 4" key="1">
    <citation type="submission" date="2016-10" db="EMBL/GenBank/DDBJ databases">
        <authorList>
            <person name="de Groot N.N."/>
        </authorList>
    </citation>
    <scope>NUCLEOTIDE SEQUENCE [LARGE SCALE GENOMIC DNA]</scope>
    <source>
        <strain evidence="3 4">DSM 44945</strain>
    </source>
</reference>
<gene>
    <name evidence="3" type="ORF">SAMN04488025_10628</name>
</gene>
<dbReference type="InterPro" id="IPR037523">
    <property type="entry name" value="VOC_core"/>
</dbReference>
<dbReference type="InterPro" id="IPR029068">
    <property type="entry name" value="Glyas_Bleomycin-R_OHBP_Dase"/>
</dbReference>
<dbReference type="GO" id="GO:0046872">
    <property type="term" value="F:metal ion binding"/>
    <property type="evidence" value="ECO:0007669"/>
    <property type="project" value="UniProtKB-KW"/>
</dbReference>
<dbReference type="EMBL" id="FOOK01000006">
    <property type="protein sequence ID" value="SFF82583.1"/>
    <property type="molecule type" value="Genomic_DNA"/>
</dbReference>
<accession>A0A1I2LTW5</accession>